<evidence type="ECO:0000313" key="2">
    <source>
        <dbReference type="EMBL" id="VDK19254.1"/>
    </source>
</evidence>
<dbReference type="Proteomes" id="UP000267096">
    <property type="component" value="Unassembled WGS sequence"/>
</dbReference>
<reference evidence="2 3" key="2">
    <citation type="submission" date="2018-11" db="EMBL/GenBank/DDBJ databases">
        <authorList>
            <consortium name="Pathogen Informatics"/>
        </authorList>
    </citation>
    <scope>NUCLEOTIDE SEQUENCE [LARGE SCALE GENOMIC DNA]</scope>
</reference>
<accession>A0A0M3J304</accession>
<gene>
    <name evidence="2" type="ORF">ASIM_LOCUS1788</name>
</gene>
<feature type="compositionally biased region" description="Polar residues" evidence="1">
    <location>
        <begin position="31"/>
        <end position="56"/>
    </location>
</feature>
<dbReference type="AlphaFoldDB" id="A0A0M3J304"/>
<evidence type="ECO:0000256" key="1">
    <source>
        <dbReference type="SAM" id="MobiDB-lite"/>
    </source>
</evidence>
<keyword evidence="3" id="KW-1185">Reference proteome</keyword>
<organism evidence="4">
    <name type="scientific">Anisakis simplex</name>
    <name type="common">Herring worm</name>
    <dbReference type="NCBI Taxonomy" id="6269"/>
    <lineage>
        <taxon>Eukaryota</taxon>
        <taxon>Metazoa</taxon>
        <taxon>Ecdysozoa</taxon>
        <taxon>Nematoda</taxon>
        <taxon>Chromadorea</taxon>
        <taxon>Rhabditida</taxon>
        <taxon>Spirurina</taxon>
        <taxon>Ascaridomorpha</taxon>
        <taxon>Ascaridoidea</taxon>
        <taxon>Anisakidae</taxon>
        <taxon>Anisakis</taxon>
        <taxon>Anisakis simplex complex</taxon>
    </lineage>
</organism>
<feature type="compositionally biased region" description="Polar residues" evidence="1">
    <location>
        <begin position="11"/>
        <end position="23"/>
    </location>
</feature>
<sequence>MMAARKGGGTPKTNISSSVSTPHLSAHPRRASSSINRAVSPLTNGNATQTPQQYNFASGPRKMPSAGDIRHNVASAPQSARSHHVVMASQARGVEEHIARLAQRRAAEQSKAQNKDYRSRVRNPSAGRSVPQNATTSGYSSARGAGPVRLLTKNAPLSTTNASLSNRPITAPVTRYNPSNDIHESDQNANKLPHRPNLSSHCSVSSHPVKSYHGSRLPLPSSARQ</sequence>
<evidence type="ECO:0000313" key="3">
    <source>
        <dbReference type="Proteomes" id="UP000267096"/>
    </source>
</evidence>
<evidence type="ECO:0000313" key="4">
    <source>
        <dbReference type="WBParaSite" id="ASIM_0000191601-mRNA-1"/>
    </source>
</evidence>
<name>A0A0M3J304_ANISI</name>
<reference evidence="4" key="1">
    <citation type="submission" date="2017-02" db="UniProtKB">
        <authorList>
            <consortium name="WormBaseParasite"/>
        </authorList>
    </citation>
    <scope>IDENTIFICATION</scope>
</reference>
<protein>
    <submittedName>
        <fullName evidence="4">Casein kinase II subunit beta</fullName>
    </submittedName>
</protein>
<dbReference type="EMBL" id="UYRR01002088">
    <property type="protein sequence ID" value="VDK19254.1"/>
    <property type="molecule type" value="Genomic_DNA"/>
</dbReference>
<feature type="compositionally biased region" description="Basic and acidic residues" evidence="1">
    <location>
        <begin position="102"/>
        <end position="119"/>
    </location>
</feature>
<feature type="region of interest" description="Disordered" evidence="1">
    <location>
        <begin position="102"/>
        <end position="225"/>
    </location>
</feature>
<feature type="compositionally biased region" description="Polar residues" evidence="1">
    <location>
        <begin position="130"/>
        <end position="140"/>
    </location>
</feature>
<feature type="compositionally biased region" description="Gly residues" evidence="1">
    <location>
        <begin position="1"/>
        <end position="10"/>
    </location>
</feature>
<dbReference type="WBParaSite" id="ASIM_0000191601-mRNA-1">
    <property type="protein sequence ID" value="ASIM_0000191601-mRNA-1"/>
    <property type="gene ID" value="ASIM_0000191601"/>
</dbReference>
<feature type="compositionally biased region" description="Polar residues" evidence="1">
    <location>
        <begin position="155"/>
        <end position="168"/>
    </location>
</feature>
<feature type="compositionally biased region" description="Polar residues" evidence="1">
    <location>
        <begin position="197"/>
        <end position="208"/>
    </location>
</feature>
<proteinExistence type="predicted"/>
<feature type="region of interest" description="Disordered" evidence="1">
    <location>
        <begin position="1"/>
        <end position="69"/>
    </location>
</feature>